<feature type="domain" description="Polymerase nucleotidyl transferase" evidence="1">
    <location>
        <begin position="14"/>
        <end position="50"/>
    </location>
</feature>
<sequence>MAPTGDARTLAEGFVAEHFPDAVGVVLAGSSATGTDTPTSDLDLVLLRPAAAFVDGTTSLAATYAHGGRLVEVFAYTPQAYRARAEQEAAAHRPVVLAMLAEGVVLRDGPPLAGLRAWARDVLATGPVVEAAALDLRRYRVSGLLDDLTDAADPGERAVLLAGAYTALAELLLLAHGQWLGHGRWLLRRLRAWDVRAADALTDAFVAADVAAFVRVADDRLAPLGGRLQAGMVR</sequence>
<dbReference type="Proteomes" id="UP000679335">
    <property type="component" value="Chromosome"/>
</dbReference>
<accession>A0ABX8GKB3</accession>
<dbReference type="InterPro" id="IPR043519">
    <property type="entry name" value="NT_sf"/>
</dbReference>
<dbReference type="InterPro" id="IPR002934">
    <property type="entry name" value="Polymerase_NTP_transf_dom"/>
</dbReference>
<proteinExistence type="predicted"/>
<evidence type="ECO:0000259" key="1">
    <source>
        <dbReference type="Pfam" id="PF01909"/>
    </source>
</evidence>
<evidence type="ECO:0000313" key="2">
    <source>
        <dbReference type="EMBL" id="QWC16383.1"/>
    </source>
</evidence>
<dbReference type="Gene3D" id="3.30.460.10">
    <property type="entry name" value="Beta Polymerase, domain 2"/>
    <property type="match status" value="1"/>
</dbReference>
<protein>
    <submittedName>
        <fullName evidence="2">Nucleotidyltransferase domain-containing protein</fullName>
    </submittedName>
</protein>
<name>A0ABX8GKB3_9CELL</name>
<dbReference type="Pfam" id="PF01909">
    <property type="entry name" value="NTP_transf_2"/>
    <property type="match status" value="1"/>
</dbReference>
<dbReference type="RefSeq" id="WP_208196945.1">
    <property type="nucleotide sequence ID" value="NZ_CP076023.1"/>
</dbReference>
<keyword evidence="3" id="KW-1185">Reference proteome</keyword>
<dbReference type="SUPFAM" id="SSF81301">
    <property type="entry name" value="Nucleotidyltransferase"/>
    <property type="match status" value="1"/>
</dbReference>
<organism evidence="2 3">
    <name type="scientific">Cellulomonas dongxiuzhuiae</name>
    <dbReference type="NCBI Taxonomy" id="2819979"/>
    <lineage>
        <taxon>Bacteria</taxon>
        <taxon>Bacillati</taxon>
        <taxon>Actinomycetota</taxon>
        <taxon>Actinomycetes</taxon>
        <taxon>Micrococcales</taxon>
        <taxon>Cellulomonadaceae</taxon>
        <taxon>Cellulomonas</taxon>
    </lineage>
</organism>
<reference evidence="2 3" key="1">
    <citation type="submission" date="2021-05" db="EMBL/GenBank/DDBJ databases">
        <title>Novel species in genus Cellulomonas.</title>
        <authorList>
            <person name="Zhang G."/>
        </authorList>
    </citation>
    <scope>NUCLEOTIDE SEQUENCE [LARGE SCALE GENOMIC DNA]</scope>
    <source>
        <strain evidence="3">zg-ZUI157</strain>
    </source>
</reference>
<dbReference type="EMBL" id="CP076023">
    <property type="protein sequence ID" value="QWC16383.1"/>
    <property type="molecule type" value="Genomic_DNA"/>
</dbReference>
<gene>
    <name evidence="2" type="ORF">KKR89_01525</name>
</gene>
<evidence type="ECO:0000313" key="3">
    <source>
        <dbReference type="Proteomes" id="UP000679335"/>
    </source>
</evidence>